<keyword evidence="2" id="KW-1133">Transmembrane helix</keyword>
<accession>A0A067MZD8</accession>
<evidence type="ECO:0000313" key="4">
    <source>
        <dbReference type="Proteomes" id="UP000027195"/>
    </source>
</evidence>
<dbReference type="OrthoDB" id="5386199at2759"/>
<feature type="transmembrane region" description="Helical" evidence="2">
    <location>
        <begin position="108"/>
        <end position="128"/>
    </location>
</feature>
<feature type="region of interest" description="Disordered" evidence="1">
    <location>
        <begin position="27"/>
        <end position="54"/>
    </location>
</feature>
<dbReference type="GO" id="GO:0033615">
    <property type="term" value="P:mitochondrial proton-transporting ATP synthase complex assembly"/>
    <property type="evidence" value="ECO:0007669"/>
    <property type="project" value="TreeGrafter"/>
</dbReference>
<proteinExistence type="predicted"/>
<dbReference type="EMBL" id="KL198018">
    <property type="protein sequence ID" value="KDQ20075.1"/>
    <property type="molecule type" value="Genomic_DNA"/>
</dbReference>
<protein>
    <submittedName>
        <fullName evidence="3">Uncharacterized protein</fullName>
    </submittedName>
</protein>
<keyword evidence="2" id="KW-0472">Membrane</keyword>
<gene>
    <name evidence="3" type="ORF">BOTBODRAFT_170092</name>
</gene>
<keyword evidence="4" id="KW-1185">Reference proteome</keyword>
<dbReference type="GO" id="GO:0031966">
    <property type="term" value="C:mitochondrial membrane"/>
    <property type="evidence" value="ECO:0007669"/>
    <property type="project" value="TreeGrafter"/>
</dbReference>
<feature type="compositionally biased region" description="Low complexity" evidence="1">
    <location>
        <begin position="32"/>
        <end position="54"/>
    </location>
</feature>
<evidence type="ECO:0000256" key="1">
    <source>
        <dbReference type="SAM" id="MobiDB-lite"/>
    </source>
</evidence>
<feature type="transmembrane region" description="Helical" evidence="2">
    <location>
        <begin position="77"/>
        <end position="96"/>
    </location>
</feature>
<evidence type="ECO:0000256" key="2">
    <source>
        <dbReference type="SAM" id="Phobius"/>
    </source>
</evidence>
<reference evidence="4" key="1">
    <citation type="journal article" date="2014" name="Proc. Natl. Acad. Sci. U.S.A.">
        <title>Extensive sampling of basidiomycete genomes demonstrates inadequacy of the white-rot/brown-rot paradigm for wood decay fungi.</title>
        <authorList>
            <person name="Riley R."/>
            <person name="Salamov A.A."/>
            <person name="Brown D.W."/>
            <person name="Nagy L.G."/>
            <person name="Floudas D."/>
            <person name="Held B.W."/>
            <person name="Levasseur A."/>
            <person name="Lombard V."/>
            <person name="Morin E."/>
            <person name="Otillar R."/>
            <person name="Lindquist E.A."/>
            <person name="Sun H."/>
            <person name="LaButti K.M."/>
            <person name="Schmutz J."/>
            <person name="Jabbour D."/>
            <person name="Luo H."/>
            <person name="Baker S.E."/>
            <person name="Pisabarro A.G."/>
            <person name="Walton J.D."/>
            <person name="Blanchette R.A."/>
            <person name="Henrissat B."/>
            <person name="Martin F."/>
            <person name="Cullen D."/>
            <person name="Hibbett D.S."/>
            <person name="Grigoriev I.V."/>
        </authorList>
    </citation>
    <scope>NUCLEOTIDE SEQUENCE [LARGE SCALE GENOMIC DNA]</scope>
    <source>
        <strain evidence="4">FD-172 SS1</strain>
    </source>
</reference>
<keyword evidence="2" id="KW-0812">Transmembrane</keyword>
<sequence>MYTTTSLSGTARARLAFRSTRALHSTRSALASSTETITPSSTTTSSTTTDAQDAAKAAAPEPFYTGPLAGTFHRLKLFSLSSLGLATLVSPFMLLIESPMPTSARLALAATAITTSGLSTTLVGWCGAPYVSAMWKLPDVPRDGAVEMATRTVFLREMRTRVVYPAFLKPSARPFAKWELAKEVVDVEVLDAEGKAGTEEIVAETRDVKGRVVGKWVVRWRKAGEEWSQGLVGECRAEGKIVRHFNVHEELLDPPEAR</sequence>
<evidence type="ECO:0000313" key="3">
    <source>
        <dbReference type="EMBL" id="KDQ20075.1"/>
    </source>
</evidence>
<organism evidence="3 4">
    <name type="scientific">Botryobasidium botryosum (strain FD-172 SS1)</name>
    <dbReference type="NCBI Taxonomy" id="930990"/>
    <lineage>
        <taxon>Eukaryota</taxon>
        <taxon>Fungi</taxon>
        <taxon>Dikarya</taxon>
        <taxon>Basidiomycota</taxon>
        <taxon>Agaricomycotina</taxon>
        <taxon>Agaricomycetes</taxon>
        <taxon>Cantharellales</taxon>
        <taxon>Botryobasidiaceae</taxon>
        <taxon>Botryobasidium</taxon>
    </lineage>
</organism>
<dbReference type="PANTHER" id="PTHR13281">
    <property type="entry name" value="TRANSMEMBRANE PROTEIN 70, MITOCHONDRIAL"/>
    <property type="match status" value="1"/>
</dbReference>
<name>A0A067MZD8_BOTB1</name>
<dbReference type="AlphaFoldDB" id="A0A067MZD8"/>
<dbReference type="Proteomes" id="UP000027195">
    <property type="component" value="Unassembled WGS sequence"/>
</dbReference>
<dbReference type="HOGENOM" id="CLU_085447_0_0_1"/>
<dbReference type="InParanoid" id="A0A067MZD8"/>
<dbReference type="PANTHER" id="PTHR13281:SF0">
    <property type="entry name" value="TRANSMEMBRANE PROTEIN 70, MITOCHONDRIAL"/>
    <property type="match status" value="1"/>
</dbReference>
<dbReference type="InterPro" id="IPR009724">
    <property type="entry name" value="TMEM70"/>
</dbReference>